<accession>A0ABY7D4T6</accession>
<organism evidence="2 3">
    <name type="scientific">Puccinia triticina</name>
    <dbReference type="NCBI Taxonomy" id="208348"/>
    <lineage>
        <taxon>Eukaryota</taxon>
        <taxon>Fungi</taxon>
        <taxon>Dikarya</taxon>
        <taxon>Basidiomycota</taxon>
        <taxon>Pucciniomycotina</taxon>
        <taxon>Pucciniomycetes</taxon>
        <taxon>Pucciniales</taxon>
        <taxon>Pucciniaceae</taxon>
        <taxon>Puccinia</taxon>
    </lineage>
</organism>
<dbReference type="EMBL" id="CP110436">
    <property type="protein sequence ID" value="WAQ92245.1"/>
    <property type="molecule type" value="Genomic_DNA"/>
</dbReference>
<feature type="compositionally biased region" description="Acidic residues" evidence="1">
    <location>
        <begin position="532"/>
        <end position="545"/>
    </location>
</feature>
<reference evidence="2" key="1">
    <citation type="submission" date="2022-10" db="EMBL/GenBank/DDBJ databases">
        <title>Puccinia triticina Genome sequencing and assembly.</title>
        <authorList>
            <person name="Li C."/>
        </authorList>
    </citation>
    <scope>NUCLEOTIDE SEQUENCE</scope>
    <source>
        <strain evidence="2">Pt15</strain>
    </source>
</reference>
<protein>
    <submittedName>
        <fullName evidence="2">Uncharacterized protein</fullName>
    </submittedName>
</protein>
<evidence type="ECO:0000313" key="2">
    <source>
        <dbReference type="EMBL" id="WAQ92245.1"/>
    </source>
</evidence>
<dbReference type="Proteomes" id="UP001164743">
    <property type="component" value="Chromosome 16A"/>
</dbReference>
<dbReference type="GeneID" id="77804708"/>
<evidence type="ECO:0000256" key="1">
    <source>
        <dbReference type="SAM" id="MobiDB-lite"/>
    </source>
</evidence>
<feature type="compositionally biased region" description="Polar residues" evidence="1">
    <location>
        <begin position="67"/>
        <end position="85"/>
    </location>
</feature>
<name>A0ABY7D4T6_9BASI</name>
<proteinExistence type="predicted"/>
<evidence type="ECO:0000313" key="3">
    <source>
        <dbReference type="Proteomes" id="UP001164743"/>
    </source>
</evidence>
<feature type="region of interest" description="Disordered" evidence="1">
    <location>
        <begin position="46"/>
        <end position="91"/>
    </location>
</feature>
<gene>
    <name evidence="2" type="ORF">PtA15_16A151</name>
</gene>
<keyword evidence="3" id="KW-1185">Reference proteome</keyword>
<dbReference type="RefSeq" id="XP_053027800.1">
    <property type="nucleotide sequence ID" value="XM_053163813.1"/>
</dbReference>
<feature type="region of interest" description="Disordered" evidence="1">
    <location>
        <begin position="290"/>
        <end position="316"/>
    </location>
</feature>
<feature type="compositionally biased region" description="Basic residues" evidence="1">
    <location>
        <begin position="49"/>
        <end position="63"/>
    </location>
</feature>
<sequence>MQHPFGNFTNRPSDCRTLTLESLVQATPLPTFDQLTHEAEAAVNQVRQANKKSKPRSTRKRRPPVNPATSQVSHSPLPDQPSTKTDLPRGLKPARAARVRLEEDVVDQYRHLPIDELRRLVNEHGENARLCAEDCVELTEVYENYQQEMYLADKSMSNDDRSKELGALWAKEEDKDKWNDLEYLDSLPNPYEGPAKEAAENDLEKKKKKTYVDMKADRWASKVILDLRKLSAAYGVEGLLIFALRGRKRTIMISGGSELGTRFLNMFPAKEDLRTGFIDFVKGQKSIEKITGSLPPPPKKARKPRKGKADLPGDLYPQYNRGTKAKQLDAVRPKLVEALNKATHGRWAVGNGWPGSSTVEQLNSLGVKMRVKRNNLLVTPNNFCHKLDRLKRGELQRLLVAGEEGWFELIGPDVDSVEVLDASDTYQHLDQGSSQRSKSTKSGTKRRRPSTSSTATGGADGKPNKKPCCAKTKAAVSKRKYKSKAVISSSEEEEDKSDTSEEEEEEPDESSSDESNHTSVFTPHGKASEWVVESEPEEDGSEDQD</sequence>
<feature type="compositionally biased region" description="Acidic residues" evidence="1">
    <location>
        <begin position="490"/>
        <end position="512"/>
    </location>
</feature>
<feature type="compositionally biased region" description="Polar residues" evidence="1">
    <location>
        <begin position="425"/>
        <end position="442"/>
    </location>
</feature>
<feature type="region of interest" description="Disordered" evidence="1">
    <location>
        <begin position="425"/>
        <end position="545"/>
    </location>
</feature>